<evidence type="ECO:0000313" key="2">
    <source>
        <dbReference type="EMBL" id="MCW3806594.1"/>
    </source>
</evidence>
<dbReference type="Pfam" id="PF07949">
    <property type="entry name" value="YbbR"/>
    <property type="match status" value="1"/>
</dbReference>
<protein>
    <recommendedName>
        <fullName evidence="4">YbbR-like domain-containing protein</fullName>
    </recommendedName>
</protein>
<keyword evidence="1" id="KW-0472">Membrane</keyword>
<keyword evidence="1" id="KW-0812">Transmembrane</keyword>
<accession>A0AAE3MFJ7</accession>
<dbReference type="InterPro" id="IPR053154">
    <property type="entry name" value="c-di-AMP_regulator"/>
</dbReference>
<dbReference type="RefSeq" id="WP_301200173.1">
    <property type="nucleotide sequence ID" value="NZ_JAPDPI010000026.1"/>
</dbReference>
<feature type="transmembrane region" description="Helical" evidence="1">
    <location>
        <begin position="30"/>
        <end position="49"/>
    </location>
</feature>
<dbReference type="EMBL" id="JAPDPI010000026">
    <property type="protein sequence ID" value="MCW3806594.1"/>
    <property type="molecule type" value="Genomic_DNA"/>
</dbReference>
<dbReference type="PANTHER" id="PTHR37804:SF1">
    <property type="entry name" value="CDAA REGULATORY PROTEIN CDAR"/>
    <property type="match status" value="1"/>
</dbReference>
<keyword evidence="1" id="KW-1133">Transmembrane helix</keyword>
<sequence length="341" mass="38871">MTVKSIKNILREYYSSLKDFIINLKGNRDMLVFVMFILLSTGLWFLNALRKDFVTTIEYPVKYHEFPDDFILLGEPQHTVQLKISSVGYNILPYHFGKILSPENLNVSGFKRMQHGDNYGAYVLTRDLKKSFARNLTNGIELLEIYPDTLFVNFEKKVRKKVPVRFQSKLTFEPQYQQSGEIIIKPDSVMVSGAFSLVDTISYVLTQKKEFEDLSDSLVRNVALVNLDKVVCEPGRVVVNVPVEPFTEKVLNIPLSNINVPDSLRLKCFPSDVKVSFTVAVSRFNNITDGDFKAVVDYNSGTSGSLPDRLKVKLTKIPEGIKNLDYAPLFIECLFEKVNQK</sequence>
<keyword evidence="3" id="KW-1185">Reference proteome</keyword>
<name>A0AAE3MFJ7_9BACT</name>
<reference evidence="2" key="1">
    <citation type="submission" date="2022-10" db="EMBL/GenBank/DDBJ databases">
        <authorList>
            <person name="Yu W.X."/>
        </authorList>
    </citation>
    <scope>NUCLEOTIDE SEQUENCE</scope>
    <source>
        <strain evidence="2">D04</strain>
    </source>
</reference>
<dbReference type="PANTHER" id="PTHR37804">
    <property type="entry name" value="CDAA REGULATORY PROTEIN CDAR"/>
    <property type="match status" value="1"/>
</dbReference>
<dbReference type="InterPro" id="IPR012505">
    <property type="entry name" value="YbbR"/>
</dbReference>
<organism evidence="2 3">
    <name type="scientific">Plebeiibacterium marinum</name>
    <dbReference type="NCBI Taxonomy" id="2992111"/>
    <lineage>
        <taxon>Bacteria</taxon>
        <taxon>Pseudomonadati</taxon>
        <taxon>Bacteroidota</taxon>
        <taxon>Bacteroidia</taxon>
        <taxon>Marinilabiliales</taxon>
        <taxon>Marinilabiliaceae</taxon>
        <taxon>Plebeiibacterium</taxon>
    </lineage>
</organism>
<evidence type="ECO:0008006" key="4">
    <source>
        <dbReference type="Google" id="ProtNLM"/>
    </source>
</evidence>
<evidence type="ECO:0000313" key="3">
    <source>
        <dbReference type="Proteomes" id="UP001207408"/>
    </source>
</evidence>
<dbReference type="Gene3D" id="2.170.120.40">
    <property type="entry name" value="YbbR-like domain"/>
    <property type="match status" value="1"/>
</dbReference>
<dbReference type="Proteomes" id="UP001207408">
    <property type="component" value="Unassembled WGS sequence"/>
</dbReference>
<comment type="caution">
    <text evidence="2">The sequence shown here is derived from an EMBL/GenBank/DDBJ whole genome shotgun (WGS) entry which is preliminary data.</text>
</comment>
<gene>
    <name evidence="2" type="ORF">OM074_13240</name>
</gene>
<dbReference type="Gene3D" id="2.170.120.30">
    <property type="match status" value="1"/>
</dbReference>
<proteinExistence type="predicted"/>
<dbReference type="AlphaFoldDB" id="A0AAE3MFJ7"/>
<evidence type="ECO:0000256" key="1">
    <source>
        <dbReference type="SAM" id="Phobius"/>
    </source>
</evidence>